<dbReference type="RefSeq" id="WP_035077093.1">
    <property type="nucleotide sequence ID" value="NZ_JMIH01000024.1"/>
</dbReference>
<comment type="caution">
    <text evidence="1">The sequence shown here is derived from an EMBL/GenBank/DDBJ whole genome shotgun (WGS) entry which is preliminary data.</text>
</comment>
<reference evidence="1 2" key="1">
    <citation type="submission" date="2014-04" db="EMBL/GenBank/DDBJ databases">
        <title>Characterization and application of a salt tolerant electro-active bacterium.</title>
        <authorList>
            <person name="Yang L."/>
            <person name="Wei S."/>
            <person name="Tay Q.X.M."/>
        </authorList>
    </citation>
    <scope>NUCLEOTIDE SEQUENCE [LARGE SCALE GENOMIC DNA]</scope>
    <source>
        <strain evidence="1 2">LY1</strain>
    </source>
</reference>
<organism evidence="1 2">
    <name type="scientific">Anditalea andensis</name>
    <dbReference type="NCBI Taxonomy" id="1048983"/>
    <lineage>
        <taxon>Bacteria</taxon>
        <taxon>Pseudomonadati</taxon>
        <taxon>Bacteroidota</taxon>
        <taxon>Cytophagia</taxon>
        <taxon>Cytophagales</taxon>
        <taxon>Cytophagaceae</taxon>
        <taxon>Anditalea</taxon>
    </lineage>
</organism>
<evidence type="ECO:0000313" key="2">
    <source>
        <dbReference type="Proteomes" id="UP000027821"/>
    </source>
</evidence>
<name>A0A074KRD2_9BACT</name>
<dbReference type="EMBL" id="JMIH01000024">
    <property type="protein sequence ID" value="KEO72506.1"/>
    <property type="molecule type" value="Genomic_DNA"/>
</dbReference>
<keyword evidence="2" id="KW-1185">Reference proteome</keyword>
<dbReference type="Proteomes" id="UP000027821">
    <property type="component" value="Unassembled WGS sequence"/>
</dbReference>
<dbReference type="OrthoDB" id="836026at2"/>
<evidence type="ECO:0008006" key="3">
    <source>
        <dbReference type="Google" id="ProtNLM"/>
    </source>
</evidence>
<dbReference type="STRING" id="1048983.EL17_17360"/>
<protein>
    <recommendedName>
        <fullName evidence="3">Peptidase M48 domain-containing protein</fullName>
    </recommendedName>
</protein>
<proteinExistence type="predicted"/>
<dbReference type="AlphaFoldDB" id="A0A074KRD2"/>
<dbReference type="eggNOG" id="ENOG5033QMU">
    <property type="taxonomic scope" value="Bacteria"/>
</dbReference>
<sequence length="447" mass="51657">MKNLLSLIIVVFLFTSLAEAQKYHMGQVIKPVPPFEIGDTIPVYGMKLTNSKKLQYYVPGTEGDRYISEDRIQLVPKPYKFWEQIWFEYRGADFKKSGWERENRQILHGDALDYFQHAKSSQLIFEDDLLIDYLYQLVFRIFPENLIKDKASNFSIIVLKSLDANSFAFDNGMIILTTAQIAETNSEKDLIEILANRVANVVLDHNLLNLRQQQRAERRAMMWGNLVTIASTAAMAHSNIKYGTTFEYYDALDLGLSAQFISGAILDNIGAKYTMEQNNDAFDITQRYLSSQFIGEENSPEEYLATISSTISYNAWQEYHLKNYDYSLSLVDKLYKQNLATEEDYLLLSHIFRKTSNTRESNLLALDFLKKAEKLSVSKMTLLDKEAGMLYLRLKDRPNAIASFSRYRNNLIELEKAGNDVSKELKDINHLIYKHRFKEEVLSLGMD</sequence>
<accession>A0A074KRD2</accession>
<gene>
    <name evidence="1" type="ORF">EL17_17360</name>
</gene>
<evidence type="ECO:0000313" key="1">
    <source>
        <dbReference type="EMBL" id="KEO72506.1"/>
    </source>
</evidence>